<dbReference type="EMBL" id="CP111015">
    <property type="protein sequence ID" value="WAR03140.1"/>
    <property type="molecule type" value="Genomic_DNA"/>
</dbReference>
<protein>
    <submittedName>
        <fullName evidence="4">NRF6-like protein</fullName>
    </submittedName>
</protein>
<accession>A0ABY7DZH6</accession>
<keyword evidence="5" id="KW-1185">Reference proteome</keyword>
<dbReference type="PANTHER" id="PTHR11161:SF0">
    <property type="entry name" value="O-ACYLTRANSFERASE LIKE PROTEIN"/>
    <property type="match status" value="1"/>
</dbReference>
<evidence type="ECO:0000313" key="4">
    <source>
        <dbReference type="EMBL" id="WAR03140.1"/>
    </source>
</evidence>
<name>A0ABY7DZH6_MYAAR</name>
<keyword evidence="1" id="KW-0472">Membrane</keyword>
<evidence type="ECO:0000256" key="2">
    <source>
        <dbReference type="SAM" id="SignalP"/>
    </source>
</evidence>
<evidence type="ECO:0000256" key="1">
    <source>
        <dbReference type="SAM" id="Phobius"/>
    </source>
</evidence>
<proteinExistence type="predicted"/>
<feature type="chain" id="PRO_5045583538" evidence="2">
    <location>
        <begin position="18"/>
        <end position="378"/>
    </location>
</feature>
<organism evidence="4 5">
    <name type="scientific">Mya arenaria</name>
    <name type="common">Soft-shell clam</name>
    <dbReference type="NCBI Taxonomy" id="6604"/>
    <lineage>
        <taxon>Eukaryota</taxon>
        <taxon>Metazoa</taxon>
        <taxon>Spiralia</taxon>
        <taxon>Lophotrochozoa</taxon>
        <taxon>Mollusca</taxon>
        <taxon>Bivalvia</taxon>
        <taxon>Autobranchia</taxon>
        <taxon>Heteroconchia</taxon>
        <taxon>Euheterodonta</taxon>
        <taxon>Imparidentia</taxon>
        <taxon>Neoheterodontei</taxon>
        <taxon>Myida</taxon>
        <taxon>Myoidea</taxon>
        <taxon>Myidae</taxon>
        <taxon>Mya</taxon>
    </lineage>
</organism>
<feature type="transmembrane region" description="Helical" evidence="1">
    <location>
        <begin position="340"/>
        <end position="360"/>
    </location>
</feature>
<feature type="transmembrane region" description="Helical" evidence="1">
    <location>
        <begin position="310"/>
        <end position="328"/>
    </location>
</feature>
<dbReference type="PANTHER" id="PTHR11161">
    <property type="entry name" value="O-ACYLTRANSFERASE"/>
    <property type="match status" value="1"/>
</dbReference>
<evidence type="ECO:0000259" key="3">
    <source>
        <dbReference type="Pfam" id="PF20146"/>
    </source>
</evidence>
<dbReference type="Proteomes" id="UP001164746">
    <property type="component" value="Chromosome 4"/>
</dbReference>
<sequence>MLNVLLISVVAVSFGVGHTLTYSDALSSLGSLTWNIRNAELLQSQLELVGNNFMLSYKATLQEDYLQQLEGSGLLSSLCANHLNATVKAATVYRENWAIRNTKVPTGIINGNLLWVGDYQECVNVTATVYTGPKRTQPTHPFTGQYCTTDPEHVWSGGQPGVSTMNQVPQPDLAQHQSSTNLTKQAPDSRLTPTYGLFIFLYVSLTRYLYNGPFWAQGGTEHHECRDSWWMNILYINNLFPSKQTCILWSWYLANDMQFYLIGPLLIVPLYLSGVLGLLVSLVFVLFSMVTAGVISMVQDLPINVLDGSGDTSIGPYVIGVVLGYFLYKTESRRRMSRVYFFLGHLVVSYSVAFVLSLAIEAPFMALEKAFMKRERRQ</sequence>
<keyword evidence="2" id="KW-0732">Signal</keyword>
<feature type="transmembrane region" description="Helical" evidence="1">
    <location>
        <begin position="275"/>
        <end position="298"/>
    </location>
</feature>
<keyword evidence="1" id="KW-0812">Transmembrane</keyword>
<gene>
    <name evidence="4" type="ORF">MAR_009698</name>
</gene>
<feature type="domain" description="Nose resistant-to-fluoxetine protein N-terminal" evidence="3">
    <location>
        <begin position="79"/>
        <end position="163"/>
    </location>
</feature>
<dbReference type="Pfam" id="PF20146">
    <property type="entry name" value="NRF"/>
    <property type="match status" value="1"/>
</dbReference>
<reference evidence="4" key="1">
    <citation type="submission" date="2022-11" db="EMBL/GenBank/DDBJ databases">
        <title>Centuries of genome instability and evolution in soft-shell clam transmissible cancer (bioRxiv).</title>
        <authorList>
            <person name="Hart S.F.M."/>
            <person name="Yonemitsu M.A."/>
            <person name="Giersch R.M."/>
            <person name="Beal B.F."/>
            <person name="Arriagada G."/>
            <person name="Davis B.W."/>
            <person name="Ostrander E.A."/>
            <person name="Goff S.P."/>
            <person name="Metzger M.J."/>
        </authorList>
    </citation>
    <scope>NUCLEOTIDE SEQUENCE</scope>
    <source>
        <strain evidence="4">MELC-2E11</strain>
        <tissue evidence="4">Siphon/mantle</tissue>
    </source>
</reference>
<dbReference type="InterPro" id="IPR006621">
    <property type="entry name" value="Nose-resist-to-fluoxetine_N"/>
</dbReference>
<evidence type="ECO:0000313" key="5">
    <source>
        <dbReference type="Proteomes" id="UP001164746"/>
    </source>
</evidence>
<feature type="transmembrane region" description="Helical" evidence="1">
    <location>
        <begin position="249"/>
        <end position="268"/>
    </location>
</feature>
<keyword evidence="1" id="KW-1133">Transmembrane helix</keyword>
<feature type="signal peptide" evidence="2">
    <location>
        <begin position="1"/>
        <end position="17"/>
    </location>
</feature>
<dbReference type="InterPro" id="IPR052728">
    <property type="entry name" value="O2_lipid_transport_reg"/>
</dbReference>